<dbReference type="EMBL" id="BAABRT010000009">
    <property type="protein sequence ID" value="GAA5524919.1"/>
    <property type="molecule type" value="Genomic_DNA"/>
</dbReference>
<evidence type="ECO:0000313" key="1">
    <source>
        <dbReference type="EMBL" id="GAA5524919.1"/>
    </source>
</evidence>
<proteinExistence type="predicted"/>
<reference evidence="1 2" key="1">
    <citation type="submission" date="2024-02" db="EMBL/GenBank/DDBJ databases">
        <title>Microbulbifer aestuariivivens NBRC 112533.</title>
        <authorList>
            <person name="Ichikawa N."/>
            <person name="Katano-Makiyama Y."/>
            <person name="Hidaka K."/>
        </authorList>
    </citation>
    <scope>NUCLEOTIDE SEQUENCE [LARGE SCALE GENOMIC DNA]</scope>
    <source>
        <strain evidence="1 2">NBRC 112533</strain>
    </source>
</reference>
<sequence length="46" mass="5362">MGWRIVSQLLVRLQSRGEMPEALSATSHFYYGRRIVDIDDALPKRE</sequence>
<name>A0ABP9WPF7_9GAMM</name>
<comment type="caution">
    <text evidence="1">The sequence shown here is derived from an EMBL/GenBank/DDBJ whole genome shotgun (WGS) entry which is preliminary data.</text>
</comment>
<evidence type="ECO:0000313" key="2">
    <source>
        <dbReference type="Proteomes" id="UP001408594"/>
    </source>
</evidence>
<keyword evidence="2" id="KW-1185">Reference proteome</keyword>
<dbReference type="Proteomes" id="UP001408594">
    <property type="component" value="Unassembled WGS sequence"/>
</dbReference>
<gene>
    <name evidence="1" type="ORF">Maes01_01478</name>
</gene>
<accession>A0ABP9WPF7</accession>
<organism evidence="1 2">
    <name type="scientific">Microbulbifer aestuariivivens</name>
    <dbReference type="NCBI Taxonomy" id="1908308"/>
    <lineage>
        <taxon>Bacteria</taxon>
        <taxon>Pseudomonadati</taxon>
        <taxon>Pseudomonadota</taxon>
        <taxon>Gammaproteobacteria</taxon>
        <taxon>Cellvibrionales</taxon>
        <taxon>Microbulbiferaceae</taxon>
        <taxon>Microbulbifer</taxon>
    </lineage>
</organism>
<protein>
    <submittedName>
        <fullName evidence="1">Uncharacterized protein</fullName>
    </submittedName>
</protein>